<accession>A0ACA8R6T6</accession>
<organism evidence="1 2">
    <name type="scientific">Methanobrevibacter arboriphilus</name>
    <dbReference type="NCBI Taxonomy" id="39441"/>
    <lineage>
        <taxon>Archaea</taxon>
        <taxon>Methanobacteriati</taxon>
        <taxon>Methanobacteriota</taxon>
        <taxon>Methanomada group</taxon>
        <taxon>Methanobacteria</taxon>
        <taxon>Methanobacteriales</taxon>
        <taxon>Methanobacteriaceae</taxon>
        <taxon>Methanobrevibacter</taxon>
    </lineage>
</organism>
<evidence type="ECO:0000313" key="2">
    <source>
        <dbReference type="Proteomes" id="UP000825015"/>
    </source>
</evidence>
<evidence type="ECO:0000313" key="1">
    <source>
        <dbReference type="EMBL" id="BBL62618.1"/>
    </source>
</evidence>
<reference evidence="1" key="1">
    <citation type="submission" date="2019-06" db="EMBL/GenBank/DDBJ databases">
        <title>Complete genome sequence of Methanobrevibacter arboriphilus strain SA.</title>
        <authorList>
            <person name="Asakawa S."/>
        </authorList>
    </citation>
    <scope>NUCLEOTIDE SEQUENCE</scope>
    <source>
        <strain evidence="1">SA</strain>
    </source>
</reference>
<dbReference type="Proteomes" id="UP000825015">
    <property type="component" value="Chromosome"/>
</dbReference>
<keyword evidence="2" id="KW-1185">Reference proteome</keyword>
<sequence>MTDKDNNTPKRPEQLTLYFTKIIKTKNLSEKLSSKLVADLESEELYKPDEDNINQKNGFYDKFIYKKSVQSDFSFLGIENEFWTGKPQDFKISKNYESGNENHAKLDKLCYIKTNIADDKSIFVDIFLVPSFDLIFVCGAESHSKKPIKLLENKLNIYKKDKKLAFDWETININPSFLLWLVYKKKLNPSGNINENLKLQDFKKFETEKPEDEDEDNVSENILTVDNNRKDLSFPIIYGIINKLIISELKGKFIYRKARFTIGFKVDIKKDESLIRIHSANSIRKKDYSQKIKLSLPFLNNLLIEYFKWNKLKSSEKIPDITFIDELKDKLFDEYSNTIYNFIGYRENHCKKLEEKCPKIPPIYLFDNNCVTEEYPEKVKKKIEENIKYLVDKNVLLSLQNK</sequence>
<gene>
    <name evidence="1" type="ORF">MarbSA_16580</name>
</gene>
<name>A0ACA8R6T6_METAZ</name>
<proteinExistence type="predicted"/>
<protein>
    <submittedName>
        <fullName evidence="1">Uncharacterized protein</fullName>
    </submittedName>
</protein>
<dbReference type="EMBL" id="AP019779">
    <property type="protein sequence ID" value="BBL62618.1"/>
    <property type="molecule type" value="Genomic_DNA"/>
</dbReference>